<evidence type="ECO:0000313" key="2">
    <source>
        <dbReference type="EMBL" id="KGM30347.1"/>
    </source>
</evidence>
<evidence type="ECO:0000313" key="3">
    <source>
        <dbReference type="Proteomes" id="UP000029995"/>
    </source>
</evidence>
<dbReference type="Proteomes" id="UP000029995">
    <property type="component" value="Unassembled WGS sequence"/>
</dbReference>
<dbReference type="RefSeq" id="WP_034848927.1">
    <property type="nucleotide sequence ID" value="NZ_JANX01000887.1"/>
</dbReference>
<name>A0A0A0CZW3_9PROT</name>
<comment type="caution">
    <text evidence="2">The sequence shown here is derived from an EMBL/GenBank/DDBJ whole genome shotgun (WGS) entry which is preliminary data.</text>
</comment>
<gene>
    <name evidence="2" type="ORF">P409_33610</name>
</gene>
<feature type="region of interest" description="Disordered" evidence="1">
    <location>
        <begin position="1"/>
        <end position="22"/>
    </location>
</feature>
<reference evidence="2 3" key="1">
    <citation type="submission" date="2014-01" db="EMBL/GenBank/DDBJ databases">
        <title>Genome sequence determination for a cystic fibrosis isolate, Inquilinus limosus.</title>
        <authorList>
            <person name="Pino M."/>
            <person name="Di Conza J."/>
            <person name="Gutkind G."/>
        </authorList>
    </citation>
    <scope>NUCLEOTIDE SEQUENCE [LARGE SCALE GENOMIC DNA]</scope>
    <source>
        <strain evidence="2 3">MP06</strain>
    </source>
</reference>
<dbReference type="EMBL" id="JANX01000887">
    <property type="protein sequence ID" value="KGM30347.1"/>
    <property type="molecule type" value="Genomic_DNA"/>
</dbReference>
<dbReference type="AlphaFoldDB" id="A0A0A0CZW3"/>
<feature type="non-terminal residue" evidence="2">
    <location>
        <position position="93"/>
    </location>
</feature>
<proteinExistence type="predicted"/>
<organism evidence="2 3">
    <name type="scientific">Inquilinus limosus MP06</name>
    <dbReference type="NCBI Taxonomy" id="1398085"/>
    <lineage>
        <taxon>Bacteria</taxon>
        <taxon>Pseudomonadati</taxon>
        <taxon>Pseudomonadota</taxon>
        <taxon>Alphaproteobacteria</taxon>
        <taxon>Rhodospirillales</taxon>
        <taxon>Rhodospirillaceae</taxon>
        <taxon>Inquilinus</taxon>
    </lineage>
</organism>
<accession>A0A0A0CZW3</accession>
<evidence type="ECO:0000256" key="1">
    <source>
        <dbReference type="SAM" id="MobiDB-lite"/>
    </source>
</evidence>
<sequence length="93" mass="10123">MSKAQFVSTQQPAAPAPDRADAEQAVRILDRLTEMAMERAEAMHAASLAAIGAGDAATTRDLELSLDRIARGVRRLLALKLHLAQKRQEMAEK</sequence>
<protein>
    <submittedName>
        <fullName evidence="2">Uncharacterized protein</fullName>
    </submittedName>
</protein>